<sequence>MKEGANVILVPVDFEEASLKAIELAKDLGAKLGREVVLLHVYQLPVYTYPGIEPTLMPGFHAEVSAAASRAIQQLSAQTGGLRAVLRDGDPANEILATAEQEKAAMIVMGTHGRRGISHLFLGSVAEQVIRKSNVPVLTVRVPG</sequence>
<dbReference type="InterPro" id="IPR006016">
    <property type="entry name" value="UspA"/>
</dbReference>
<comment type="caution">
    <text evidence="3">The sequence shown here is derived from an EMBL/GenBank/DDBJ whole genome shotgun (WGS) entry which is preliminary data.</text>
</comment>
<organism evidence="3 4">
    <name type="scientific">Sorangium cellulosum</name>
    <name type="common">Polyangium cellulosum</name>
    <dbReference type="NCBI Taxonomy" id="56"/>
    <lineage>
        <taxon>Bacteria</taxon>
        <taxon>Pseudomonadati</taxon>
        <taxon>Myxococcota</taxon>
        <taxon>Polyangia</taxon>
        <taxon>Polyangiales</taxon>
        <taxon>Polyangiaceae</taxon>
        <taxon>Sorangium</taxon>
    </lineage>
</organism>
<dbReference type="EMBL" id="JELY01003564">
    <property type="protein sequence ID" value="KYF47918.1"/>
    <property type="molecule type" value="Genomic_DNA"/>
</dbReference>
<dbReference type="Gene3D" id="3.40.50.620">
    <property type="entry name" value="HUPs"/>
    <property type="match status" value="1"/>
</dbReference>
<proteinExistence type="inferred from homology"/>
<gene>
    <name evidence="3" type="ORF">BE08_07985</name>
</gene>
<evidence type="ECO:0000313" key="4">
    <source>
        <dbReference type="Proteomes" id="UP000075420"/>
    </source>
</evidence>
<dbReference type="PRINTS" id="PR01438">
    <property type="entry name" value="UNVRSLSTRESS"/>
</dbReference>
<dbReference type="InterPro" id="IPR014729">
    <property type="entry name" value="Rossmann-like_a/b/a_fold"/>
</dbReference>
<dbReference type="Proteomes" id="UP000075420">
    <property type="component" value="Unassembled WGS sequence"/>
</dbReference>
<reference evidence="3 4" key="1">
    <citation type="submission" date="2014-02" db="EMBL/GenBank/DDBJ databases">
        <title>The small core and large imbalanced accessory genome model reveals a collaborative survival strategy of Sorangium cellulosum strains in nature.</title>
        <authorList>
            <person name="Han K."/>
            <person name="Peng R."/>
            <person name="Blom J."/>
            <person name="Li Y.-Z."/>
        </authorList>
    </citation>
    <scope>NUCLEOTIDE SEQUENCE [LARGE SCALE GENOMIC DNA]</scope>
    <source>
        <strain evidence="3 4">So0157-25</strain>
    </source>
</reference>
<dbReference type="PANTHER" id="PTHR46268:SF6">
    <property type="entry name" value="UNIVERSAL STRESS PROTEIN UP12"/>
    <property type="match status" value="1"/>
</dbReference>
<name>A0A150NZX6_SORCE</name>
<dbReference type="InterPro" id="IPR006015">
    <property type="entry name" value="Universal_stress_UspA"/>
</dbReference>
<evidence type="ECO:0000259" key="2">
    <source>
        <dbReference type="Pfam" id="PF00582"/>
    </source>
</evidence>
<dbReference type="CDD" id="cd00293">
    <property type="entry name" value="USP-like"/>
    <property type="match status" value="1"/>
</dbReference>
<protein>
    <submittedName>
        <fullName evidence="3">Universal stress protein</fullName>
    </submittedName>
</protein>
<feature type="domain" description="UspA" evidence="2">
    <location>
        <begin position="7"/>
        <end position="141"/>
    </location>
</feature>
<dbReference type="SUPFAM" id="SSF52402">
    <property type="entry name" value="Adenine nucleotide alpha hydrolases-like"/>
    <property type="match status" value="1"/>
</dbReference>
<evidence type="ECO:0000313" key="3">
    <source>
        <dbReference type="EMBL" id="KYF47918.1"/>
    </source>
</evidence>
<accession>A0A150NZX6</accession>
<evidence type="ECO:0000256" key="1">
    <source>
        <dbReference type="ARBA" id="ARBA00008791"/>
    </source>
</evidence>
<dbReference type="Pfam" id="PF00582">
    <property type="entry name" value="Usp"/>
    <property type="match status" value="1"/>
</dbReference>
<dbReference type="PANTHER" id="PTHR46268">
    <property type="entry name" value="STRESS RESPONSE PROTEIN NHAX"/>
    <property type="match status" value="1"/>
</dbReference>
<comment type="similarity">
    <text evidence="1">Belongs to the universal stress protein A family.</text>
</comment>
<dbReference type="AlphaFoldDB" id="A0A150NZX6"/>